<feature type="non-terminal residue" evidence="1">
    <location>
        <position position="1"/>
    </location>
</feature>
<protein>
    <submittedName>
        <fullName evidence="1">Uncharacterized protein</fullName>
    </submittedName>
</protein>
<dbReference type="Proteomes" id="UP000824469">
    <property type="component" value="Unassembled WGS sequence"/>
</dbReference>
<proteinExistence type="predicted"/>
<comment type="caution">
    <text evidence="1">The sequence shown here is derived from an EMBL/GenBank/DDBJ whole genome shotgun (WGS) entry which is preliminary data.</text>
</comment>
<dbReference type="EMBL" id="JAHRHJ020000007">
    <property type="protein sequence ID" value="KAH9310196.1"/>
    <property type="molecule type" value="Genomic_DNA"/>
</dbReference>
<keyword evidence="2" id="KW-1185">Reference proteome</keyword>
<reference evidence="1 2" key="1">
    <citation type="journal article" date="2021" name="Nat. Plants">
        <title>The Taxus genome provides insights into paclitaxel biosynthesis.</title>
        <authorList>
            <person name="Xiong X."/>
            <person name="Gou J."/>
            <person name="Liao Q."/>
            <person name="Li Y."/>
            <person name="Zhou Q."/>
            <person name="Bi G."/>
            <person name="Li C."/>
            <person name="Du R."/>
            <person name="Wang X."/>
            <person name="Sun T."/>
            <person name="Guo L."/>
            <person name="Liang H."/>
            <person name="Lu P."/>
            <person name="Wu Y."/>
            <person name="Zhang Z."/>
            <person name="Ro D.K."/>
            <person name="Shang Y."/>
            <person name="Huang S."/>
            <person name="Yan J."/>
        </authorList>
    </citation>
    <scope>NUCLEOTIDE SEQUENCE [LARGE SCALE GENOMIC DNA]</scope>
    <source>
        <strain evidence="1">Ta-2019</strain>
    </source>
</reference>
<evidence type="ECO:0000313" key="2">
    <source>
        <dbReference type="Proteomes" id="UP000824469"/>
    </source>
</evidence>
<name>A0AA38FT09_TAXCH</name>
<gene>
    <name evidence="1" type="ORF">KI387_038107</name>
</gene>
<sequence>CKDINSVVDEWTNTLSYVYIPHADKLEPTVTRLIKVLRGIEALSKVRGGNHSG</sequence>
<dbReference type="AlphaFoldDB" id="A0AA38FT09"/>
<accession>A0AA38FT09</accession>
<evidence type="ECO:0000313" key="1">
    <source>
        <dbReference type="EMBL" id="KAH9310196.1"/>
    </source>
</evidence>
<organism evidence="1 2">
    <name type="scientific">Taxus chinensis</name>
    <name type="common">Chinese yew</name>
    <name type="synonym">Taxus wallichiana var. chinensis</name>
    <dbReference type="NCBI Taxonomy" id="29808"/>
    <lineage>
        <taxon>Eukaryota</taxon>
        <taxon>Viridiplantae</taxon>
        <taxon>Streptophyta</taxon>
        <taxon>Embryophyta</taxon>
        <taxon>Tracheophyta</taxon>
        <taxon>Spermatophyta</taxon>
        <taxon>Pinopsida</taxon>
        <taxon>Pinidae</taxon>
        <taxon>Conifers II</taxon>
        <taxon>Cupressales</taxon>
        <taxon>Taxaceae</taxon>
        <taxon>Taxus</taxon>
    </lineage>
</organism>
<feature type="non-terminal residue" evidence="1">
    <location>
        <position position="53"/>
    </location>
</feature>